<evidence type="ECO:0000313" key="5">
    <source>
        <dbReference type="EMBL" id="MAA21073.1"/>
    </source>
</evidence>
<reference evidence="5" key="1">
    <citation type="journal article" date="2017" name="Parasit. Vectors">
        <title>Sialotranscriptomics of Rhipicephalus zambeziensis reveals intricate expression profiles of secretory proteins and suggests tight temporal transcriptional regulation during blood-feeding.</title>
        <authorList>
            <person name="de Castro M.H."/>
            <person name="de Klerk D."/>
            <person name="Pienaar R."/>
            <person name="Rees D.J.G."/>
            <person name="Mans B.J."/>
        </authorList>
    </citation>
    <scope>NUCLEOTIDE SEQUENCE</scope>
    <source>
        <tissue evidence="5">Salivary glands</tissue>
    </source>
</reference>
<proteinExistence type="predicted"/>
<keyword evidence="3" id="KW-0812">Transmembrane</keyword>
<dbReference type="PROSITE" id="PS50850">
    <property type="entry name" value="MFS"/>
    <property type="match status" value="1"/>
</dbReference>
<dbReference type="EMBL" id="GFPF01009927">
    <property type="protein sequence ID" value="MAA21073.1"/>
    <property type="molecule type" value="Transcribed_RNA"/>
</dbReference>
<keyword evidence="3" id="KW-1133">Transmembrane helix</keyword>
<feature type="region of interest" description="Disordered" evidence="2">
    <location>
        <begin position="324"/>
        <end position="345"/>
    </location>
</feature>
<feature type="domain" description="Major facilitator superfamily (MFS) profile" evidence="4">
    <location>
        <begin position="136"/>
        <end position="547"/>
    </location>
</feature>
<evidence type="ECO:0000256" key="2">
    <source>
        <dbReference type="SAM" id="MobiDB-lite"/>
    </source>
</evidence>
<dbReference type="FunFam" id="1.20.1250.20:FF:000462">
    <property type="entry name" value="Monocarboxylate transporter, putative"/>
    <property type="match status" value="1"/>
</dbReference>
<evidence type="ECO:0000256" key="1">
    <source>
        <dbReference type="ARBA" id="ARBA00004141"/>
    </source>
</evidence>
<feature type="transmembrane region" description="Helical" evidence="3">
    <location>
        <begin position="199"/>
        <end position="223"/>
    </location>
</feature>
<protein>
    <submittedName>
        <fullName evidence="5">Monocarboxylate transporter</fullName>
    </submittedName>
</protein>
<feature type="compositionally biased region" description="Polar residues" evidence="2">
    <location>
        <begin position="333"/>
        <end position="345"/>
    </location>
</feature>
<feature type="transmembrane region" description="Helical" evidence="3">
    <location>
        <begin position="360"/>
        <end position="382"/>
    </location>
</feature>
<organism evidence="5">
    <name type="scientific">Rhipicephalus zambeziensis</name>
    <dbReference type="NCBI Taxonomy" id="60191"/>
    <lineage>
        <taxon>Eukaryota</taxon>
        <taxon>Metazoa</taxon>
        <taxon>Ecdysozoa</taxon>
        <taxon>Arthropoda</taxon>
        <taxon>Chelicerata</taxon>
        <taxon>Arachnida</taxon>
        <taxon>Acari</taxon>
        <taxon>Parasitiformes</taxon>
        <taxon>Ixodida</taxon>
        <taxon>Ixodoidea</taxon>
        <taxon>Ixodidae</taxon>
        <taxon>Rhipicephalinae</taxon>
        <taxon>Rhipicephalus</taxon>
        <taxon>Rhipicephalus</taxon>
    </lineage>
</organism>
<feature type="transmembrane region" description="Helical" evidence="3">
    <location>
        <begin position="491"/>
        <end position="512"/>
    </location>
</feature>
<dbReference type="SUPFAM" id="SSF103473">
    <property type="entry name" value="MFS general substrate transporter"/>
    <property type="match status" value="1"/>
</dbReference>
<dbReference type="GO" id="GO:0016020">
    <property type="term" value="C:membrane"/>
    <property type="evidence" value="ECO:0007669"/>
    <property type="project" value="UniProtKB-SubCell"/>
</dbReference>
<accession>A0A224Z3D3</accession>
<sequence>MLKVYLQRSLYLTDTERICGNRVLRQQISHCGHSIIKMVQDTFEESSCHSSVADTAYTKERRPSQTMEHGKTRRHASNEVFTISKFEPESQSRTSSIQSYLPVSGRASLGGYDLRPPKTSEVRAEEKSDTAGVDKCWWVAVLAFVMTTMESSSSRCSGFLMVGIMEQMNVERGLASWPVSLVGSLMDCGGLLAGPLSELFTTVPVLIGGSVLAAAGIIASAFAQDITWLTVTLGAIHGLGLGVVITMLQVIISMYFERYRGAANGIMFAGSTASAFIFPHLLLFFGNTYGFRGSLLLFGAVLLNMIAVSLAFREPPWVRRERIKSRKGVEGTQRPSLSTPQEDNRTNVSGFESVLRNIRAVLKCAMIYVLVITWLVFCYNYDIFFSTIVDFAMDKGVSLEDSVSFITYTSITDLVGRVMLPILTDRGFLERSTLMTLDYFLLGLCAVSLPFCDSYWTLLTACLGVALFLGCAITMQSVLMAQYLGLEKLAMGYTVLGAFCGPALLGKAPFVGFFRDDLGSYNEMFWVLGGLSFFVSIIWVLVSLVDKKRARKWQPDITDRLSRPKT</sequence>
<feature type="transmembrane region" description="Helical" evidence="3">
    <location>
        <begin position="455"/>
        <end position="479"/>
    </location>
</feature>
<name>A0A224Z3D3_9ACAR</name>
<feature type="transmembrane region" description="Helical" evidence="3">
    <location>
        <begin position="524"/>
        <end position="545"/>
    </location>
</feature>
<keyword evidence="3" id="KW-0472">Membrane</keyword>
<dbReference type="InterPro" id="IPR050327">
    <property type="entry name" value="Proton-linked_MCT"/>
</dbReference>
<dbReference type="PANTHER" id="PTHR11360:SF303">
    <property type="entry name" value="MAJOR FACILITATOR SUPERFAMILY (MFS) PROFILE DOMAIN-CONTAINING PROTEIN"/>
    <property type="match status" value="1"/>
</dbReference>
<feature type="transmembrane region" description="Helical" evidence="3">
    <location>
        <begin position="235"/>
        <end position="256"/>
    </location>
</feature>
<dbReference type="InterPro" id="IPR036259">
    <property type="entry name" value="MFS_trans_sf"/>
</dbReference>
<dbReference type="InterPro" id="IPR020846">
    <property type="entry name" value="MFS_dom"/>
</dbReference>
<dbReference type="PANTHER" id="PTHR11360">
    <property type="entry name" value="MONOCARBOXYLATE TRANSPORTER"/>
    <property type="match status" value="1"/>
</dbReference>
<dbReference type="Pfam" id="PF07690">
    <property type="entry name" value="MFS_1"/>
    <property type="match status" value="1"/>
</dbReference>
<evidence type="ECO:0000256" key="3">
    <source>
        <dbReference type="SAM" id="Phobius"/>
    </source>
</evidence>
<dbReference type="AlphaFoldDB" id="A0A224Z3D3"/>
<comment type="subcellular location">
    <subcellularLocation>
        <location evidence="1">Membrane</location>
        <topology evidence="1">Multi-pass membrane protein</topology>
    </subcellularLocation>
</comment>
<dbReference type="GO" id="GO:0008028">
    <property type="term" value="F:monocarboxylic acid transmembrane transporter activity"/>
    <property type="evidence" value="ECO:0007669"/>
    <property type="project" value="TreeGrafter"/>
</dbReference>
<evidence type="ECO:0000259" key="4">
    <source>
        <dbReference type="PROSITE" id="PS50850"/>
    </source>
</evidence>
<feature type="transmembrane region" description="Helical" evidence="3">
    <location>
        <begin position="291"/>
        <end position="312"/>
    </location>
</feature>
<feature type="transmembrane region" description="Helical" evidence="3">
    <location>
        <begin position="263"/>
        <end position="285"/>
    </location>
</feature>
<dbReference type="Gene3D" id="1.20.1250.20">
    <property type="entry name" value="MFS general substrate transporter like domains"/>
    <property type="match status" value="2"/>
</dbReference>
<dbReference type="InterPro" id="IPR011701">
    <property type="entry name" value="MFS"/>
</dbReference>